<keyword evidence="2" id="KW-0732">Signal</keyword>
<feature type="region of interest" description="Disordered" evidence="1">
    <location>
        <begin position="22"/>
        <end position="51"/>
    </location>
</feature>
<feature type="signal peptide" evidence="2">
    <location>
        <begin position="1"/>
        <end position="22"/>
    </location>
</feature>
<dbReference type="HOGENOM" id="CLU_3111331_0_0_5"/>
<sequence length="51" mass="5030">MRLIPLCLMGLLALATIPAAEASPNRQEGRVAASAKAGNTGKAAAAAPRSA</sequence>
<gene>
    <name evidence="3" type="ORF">HMPREF0731_0764</name>
</gene>
<evidence type="ECO:0000313" key="3">
    <source>
        <dbReference type="EMBL" id="EFH13021.1"/>
    </source>
</evidence>
<reference evidence="3 4" key="1">
    <citation type="submission" date="2010-04" db="EMBL/GenBank/DDBJ databases">
        <authorList>
            <person name="Qin X."/>
            <person name="Bachman B."/>
            <person name="Battles P."/>
            <person name="Bell A."/>
            <person name="Bess C."/>
            <person name="Bickham C."/>
            <person name="Chaboub L."/>
            <person name="Chen D."/>
            <person name="Coyle M."/>
            <person name="Deiros D.R."/>
            <person name="Dinh H."/>
            <person name="Forbes L."/>
            <person name="Fowler G."/>
            <person name="Francisco L."/>
            <person name="Fu Q."/>
            <person name="Gubbala S."/>
            <person name="Hale W."/>
            <person name="Han Y."/>
            <person name="Hemphill L."/>
            <person name="Highlander S.K."/>
            <person name="Hirani K."/>
            <person name="Hogues M."/>
            <person name="Jackson L."/>
            <person name="Jakkamsetti A."/>
            <person name="Javaid M."/>
            <person name="Jiang H."/>
            <person name="Korchina V."/>
            <person name="Kovar C."/>
            <person name="Lara F."/>
            <person name="Lee S."/>
            <person name="Mata R."/>
            <person name="Mathew T."/>
            <person name="Moen C."/>
            <person name="Morales K."/>
            <person name="Munidasa M."/>
            <person name="Nazareth L."/>
            <person name="Ngo R."/>
            <person name="Nguyen L."/>
            <person name="Okwuonu G."/>
            <person name="Ongeri F."/>
            <person name="Patil S."/>
            <person name="Petrosino J."/>
            <person name="Pham C."/>
            <person name="Pham P."/>
            <person name="Pu L.-L."/>
            <person name="Puazo M."/>
            <person name="Raj R."/>
            <person name="Reid J."/>
            <person name="Rouhana J."/>
            <person name="Saada N."/>
            <person name="Shang Y."/>
            <person name="Simmons D."/>
            <person name="Thornton R."/>
            <person name="Warren J."/>
            <person name="Weissenberger G."/>
            <person name="Zhang J."/>
            <person name="Zhang L."/>
            <person name="Zhou C."/>
            <person name="Zhu D."/>
            <person name="Muzny D."/>
            <person name="Worley K."/>
            <person name="Gibbs R."/>
        </authorList>
    </citation>
    <scope>NUCLEOTIDE SEQUENCE [LARGE SCALE GENOMIC DNA]</scope>
    <source>
        <strain evidence="3 4">ATCC 49957</strain>
    </source>
</reference>
<comment type="caution">
    <text evidence="3">The sequence shown here is derived from an EMBL/GenBank/DDBJ whole genome shotgun (WGS) entry which is preliminary data.</text>
</comment>
<keyword evidence="4" id="KW-1185">Reference proteome</keyword>
<evidence type="ECO:0000256" key="1">
    <source>
        <dbReference type="SAM" id="MobiDB-lite"/>
    </source>
</evidence>
<evidence type="ECO:0000313" key="4">
    <source>
        <dbReference type="Proteomes" id="UP000005324"/>
    </source>
</evidence>
<dbReference type="EMBL" id="ADVL01000132">
    <property type="protein sequence ID" value="EFH13021.1"/>
    <property type="molecule type" value="Genomic_DNA"/>
</dbReference>
<organism evidence="3 4">
    <name type="scientific">Pseudoroseomonas cervicalis ATCC 49957</name>
    <dbReference type="NCBI Taxonomy" id="525371"/>
    <lineage>
        <taxon>Bacteria</taxon>
        <taxon>Pseudomonadati</taxon>
        <taxon>Pseudomonadota</taxon>
        <taxon>Alphaproteobacteria</taxon>
        <taxon>Acetobacterales</taxon>
        <taxon>Roseomonadaceae</taxon>
        <taxon>Roseomonas</taxon>
    </lineage>
</organism>
<name>D5RI54_9PROT</name>
<dbReference type="Proteomes" id="UP000005324">
    <property type="component" value="Unassembled WGS sequence"/>
</dbReference>
<accession>D5RI54</accession>
<feature type="compositionally biased region" description="Low complexity" evidence="1">
    <location>
        <begin position="32"/>
        <end position="51"/>
    </location>
</feature>
<evidence type="ECO:0000256" key="2">
    <source>
        <dbReference type="SAM" id="SignalP"/>
    </source>
</evidence>
<protein>
    <submittedName>
        <fullName evidence="3">Uncharacterized protein</fullName>
    </submittedName>
</protein>
<feature type="non-terminal residue" evidence="3">
    <location>
        <position position="51"/>
    </location>
</feature>
<proteinExistence type="predicted"/>
<dbReference type="AlphaFoldDB" id="D5RI54"/>
<feature type="chain" id="PRO_5003075957" evidence="2">
    <location>
        <begin position="23"/>
        <end position="51"/>
    </location>
</feature>